<accession>A0A9N9SQ91</accession>
<gene>
    <name evidence="4" type="ORF">DIABBA_LOCUS3499</name>
</gene>
<dbReference type="Gene3D" id="3.40.30.10">
    <property type="entry name" value="Glutaredoxin"/>
    <property type="match status" value="1"/>
</dbReference>
<dbReference type="GO" id="GO:0003756">
    <property type="term" value="F:protein disulfide isomerase activity"/>
    <property type="evidence" value="ECO:0007669"/>
    <property type="project" value="TreeGrafter"/>
</dbReference>
<dbReference type="PANTHER" id="PTHR18929">
    <property type="entry name" value="PROTEIN DISULFIDE ISOMERASE"/>
    <property type="match status" value="1"/>
</dbReference>
<dbReference type="EMBL" id="OU898277">
    <property type="protein sequence ID" value="CAG9829730.1"/>
    <property type="molecule type" value="Genomic_DNA"/>
</dbReference>
<dbReference type="CDD" id="cd02961">
    <property type="entry name" value="PDI_a_family"/>
    <property type="match status" value="1"/>
</dbReference>
<keyword evidence="5" id="KW-1185">Reference proteome</keyword>
<dbReference type="Pfam" id="PF00085">
    <property type="entry name" value="Thioredoxin"/>
    <property type="match status" value="1"/>
</dbReference>
<dbReference type="Proteomes" id="UP001153709">
    <property type="component" value="Chromosome 2"/>
</dbReference>
<feature type="domain" description="Thioredoxin" evidence="3">
    <location>
        <begin position="10"/>
        <end position="134"/>
    </location>
</feature>
<keyword evidence="2" id="KW-0732">Signal</keyword>
<dbReference type="InterPro" id="IPR036249">
    <property type="entry name" value="Thioredoxin-like_sf"/>
</dbReference>
<proteinExistence type="inferred from homology"/>
<dbReference type="PROSITE" id="PS51352">
    <property type="entry name" value="THIOREDOXIN_2"/>
    <property type="match status" value="1"/>
</dbReference>
<dbReference type="GO" id="GO:0034976">
    <property type="term" value="P:response to endoplasmic reticulum stress"/>
    <property type="evidence" value="ECO:0007669"/>
    <property type="project" value="TreeGrafter"/>
</dbReference>
<feature type="signal peptide" evidence="2">
    <location>
        <begin position="1"/>
        <end position="21"/>
    </location>
</feature>
<dbReference type="SUPFAM" id="SSF52833">
    <property type="entry name" value="Thioredoxin-like"/>
    <property type="match status" value="1"/>
</dbReference>
<evidence type="ECO:0000256" key="2">
    <source>
        <dbReference type="SAM" id="SignalP"/>
    </source>
</evidence>
<name>A0A9N9SQ91_DIABA</name>
<protein>
    <recommendedName>
        <fullName evidence="3">Thioredoxin domain-containing protein</fullName>
    </recommendedName>
</protein>
<evidence type="ECO:0000313" key="4">
    <source>
        <dbReference type="EMBL" id="CAG9829730.1"/>
    </source>
</evidence>
<sequence length="138" mass="16120">MLIKILFRFILIKAILQTFLSIPRYDNEIQNLYDFSFKEAISNNPYLLVEFYDPECSYCQEFAPKYQKISEILHNKQLNVVIGKIDATLEKEIAKSEKISGYPTIKLFDKGSPTVYKGDRSVSDIVNWLEQKVNKNEK</sequence>
<dbReference type="InterPro" id="IPR013766">
    <property type="entry name" value="Thioredoxin_domain"/>
</dbReference>
<reference evidence="4" key="1">
    <citation type="submission" date="2022-01" db="EMBL/GenBank/DDBJ databases">
        <authorList>
            <person name="King R."/>
        </authorList>
    </citation>
    <scope>NUCLEOTIDE SEQUENCE</scope>
</reference>
<dbReference type="AlphaFoldDB" id="A0A9N9SQ91"/>
<evidence type="ECO:0000256" key="1">
    <source>
        <dbReference type="ARBA" id="ARBA00006347"/>
    </source>
</evidence>
<dbReference type="GO" id="GO:0006457">
    <property type="term" value="P:protein folding"/>
    <property type="evidence" value="ECO:0007669"/>
    <property type="project" value="TreeGrafter"/>
</dbReference>
<feature type="chain" id="PRO_5040465189" description="Thioredoxin domain-containing protein" evidence="2">
    <location>
        <begin position="22"/>
        <end position="138"/>
    </location>
</feature>
<evidence type="ECO:0000313" key="5">
    <source>
        <dbReference type="Proteomes" id="UP001153709"/>
    </source>
</evidence>
<dbReference type="OrthoDB" id="427280at2759"/>
<dbReference type="GO" id="GO:0005783">
    <property type="term" value="C:endoplasmic reticulum"/>
    <property type="evidence" value="ECO:0007669"/>
    <property type="project" value="TreeGrafter"/>
</dbReference>
<comment type="similarity">
    <text evidence="1">Belongs to the protein disulfide isomerase family.</text>
</comment>
<evidence type="ECO:0000259" key="3">
    <source>
        <dbReference type="PROSITE" id="PS51352"/>
    </source>
</evidence>
<organism evidence="4 5">
    <name type="scientific">Diabrotica balteata</name>
    <name type="common">Banded cucumber beetle</name>
    <dbReference type="NCBI Taxonomy" id="107213"/>
    <lineage>
        <taxon>Eukaryota</taxon>
        <taxon>Metazoa</taxon>
        <taxon>Ecdysozoa</taxon>
        <taxon>Arthropoda</taxon>
        <taxon>Hexapoda</taxon>
        <taxon>Insecta</taxon>
        <taxon>Pterygota</taxon>
        <taxon>Neoptera</taxon>
        <taxon>Endopterygota</taxon>
        <taxon>Coleoptera</taxon>
        <taxon>Polyphaga</taxon>
        <taxon>Cucujiformia</taxon>
        <taxon>Chrysomeloidea</taxon>
        <taxon>Chrysomelidae</taxon>
        <taxon>Galerucinae</taxon>
        <taxon>Diabroticina</taxon>
        <taxon>Diabroticites</taxon>
        <taxon>Diabrotica</taxon>
    </lineage>
</organism>